<keyword evidence="3" id="KW-1185">Reference proteome</keyword>
<accession>A0AAE1BDM5</accession>
<evidence type="ECO:0000313" key="3">
    <source>
        <dbReference type="Proteomes" id="UP001283361"/>
    </source>
</evidence>
<organism evidence="2 3">
    <name type="scientific">Elysia crispata</name>
    <name type="common">lettuce slug</name>
    <dbReference type="NCBI Taxonomy" id="231223"/>
    <lineage>
        <taxon>Eukaryota</taxon>
        <taxon>Metazoa</taxon>
        <taxon>Spiralia</taxon>
        <taxon>Lophotrochozoa</taxon>
        <taxon>Mollusca</taxon>
        <taxon>Gastropoda</taxon>
        <taxon>Heterobranchia</taxon>
        <taxon>Euthyneura</taxon>
        <taxon>Panpulmonata</taxon>
        <taxon>Sacoglossa</taxon>
        <taxon>Placobranchoidea</taxon>
        <taxon>Plakobranchidae</taxon>
        <taxon>Elysia</taxon>
    </lineage>
</organism>
<dbReference type="AlphaFoldDB" id="A0AAE1BDM5"/>
<evidence type="ECO:0000313" key="2">
    <source>
        <dbReference type="EMBL" id="KAK3803591.1"/>
    </source>
</evidence>
<dbReference type="EMBL" id="JAWDGP010000113">
    <property type="protein sequence ID" value="KAK3803591.1"/>
    <property type="molecule type" value="Genomic_DNA"/>
</dbReference>
<reference evidence="2" key="1">
    <citation type="journal article" date="2023" name="G3 (Bethesda)">
        <title>A reference genome for the long-term kleptoplast-retaining sea slug Elysia crispata morphotype clarki.</title>
        <authorList>
            <person name="Eastman K.E."/>
            <person name="Pendleton A.L."/>
            <person name="Shaikh M.A."/>
            <person name="Suttiyut T."/>
            <person name="Ogas R."/>
            <person name="Tomko P."/>
            <person name="Gavelis G."/>
            <person name="Widhalm J.R."/>
            <person name="Wisecaver J.H."/>
        </authorList>
    </citation>
    <scope>NUCLEOTIDE SEQUENCE</scope>
    <source>
        <strain evidence="2">ECLA1</strain>
    </source>
</reference>
<proteinExistence type="predicted"/>
<gene>
    <name evidence="2" type="ORF">RRG08_023309</name>
</gene>
<evidence type="ECO:0000256" key="1">
    <source>
        <dbReference type="SAM" id="MobiDB-lite"/>
    </source>
</evidence>
<feature type="region of interest" description="Disordered" evidence="1">
    <location>
        <begin position="1"/>
        <end position="26"/>
    </location>
</feature>
<sequence>MEIGEGRRSPGIIQASSSMEHHADRGMELELGTSFGEIESRLTGGPGGRWMRSGYTLNGGKSERDVASVGSPPRSRQTDSRPFGV</sequence>
<protein>
    <submittedName>
        <fullName evidence="2">Uncharacterized protein</fullName>
    </submittedName>
</protein>
<feature type="region of interest" description="Disordered" evidence="1">
    <location>
        <begin position="38"/>
        <end position="85"/>
    </location>
</feature>
<name>A0AAE1BDM5_9GAST</name>
<comment type="caution">
    <text evidence="2">The sequence shown here is derived from an EMBL/GenBank/DDBJ whole genome shotgun (WGS) entry which is preliminary data.</text>
</comment>
<dbReference type="Proteomes" id="UP001283361">
    <property type="component" value="Unassembled WGS sequence"/>
</dbReference>